<evidence type="ECO:0000256" key="1">
    <source>
        <dbReference type="ARBA" id="ARBA00010617"/>
    </source>
</evidence>
<evidence type="ECO:0000256" key="5">
    <source>
        <dbReference type="ARBA" id="ARBA00023004"/>
    </source>
</evidence>
<keyword evidence="10" id="KW-1185">Reference proteome</keyword>
<dbReference type="RefSeq" id="WP_164624280.1">
    <property type="nucleotide sequence ID" value="NZ_JAAIVJ010000003.1"/>
</dbReference>
<gene>
    <name evidence="9" type="ORF">G4Z14_07480</name>
</gene>
<dbReference type="PANTHER" id="PTHR46696">
    <property type="entry name" value="P450, PUTATIVE (EUROFUNG)-RELATED"/>
    <property type="match status" value="1"/>
</dbReference>
<dbReference type="PANTHER" id="PTHR46696:SF6">
    <property type="entry name" value="P450, PUTATIVE (EUROFUNG)-RELATED"/>
    <property type="match status" value="1"/>
</dbReference>
<evidence type="ECO:0000313" key="10">
    <source>
        <dbReference type="Proteomes" id="UP000477782"/>
    </source>
</evidence>
<dbReference type="CDD" id="cd11078">
    <property type="entry name" value="CYP130-like"/>
    <property type="match status" value="1"/>
</dbReference>
<dbReference type="Proteomes" id="UP000477782">
    <property type="component" value="Unassembled WGS sequence"/>
</dbReference>
<dbReference type="GO" id="GO:0005506">
    <property type="term" value="F:iron ion binding"/>
    <property type="evidence" value="ECO:0007669"/>
    <property type="project" value="InterPro"/>
</dbReference>
<keyword evidence="5 8" id="KW-0408">Iron</keyword>
<dbReference type="GO" id="GO:0020037">
    <property type="term" value="F:heme binding"/>
    <property type="evidence" value="ECO:0007669"/>
    <property type="project" value="InterPro"/>
</dbReference>
<sequence length="418" mass="47170">MKDHAGAAPSDGFDPFDLNKPHARWAELRKEEPIFFHEPTNYWVVTRYEDIKAIFDDYKTFSSENAQKPVRAMCEAGRKVLTDGGFTAYSGLTARVPPDHTRIRKVAQSCFGPRRFKSIQPQIEGIVRRHLDELEAKGANGPVNFWEVVAYPVPAYVLFTLMGIPDADVPKIKQYGASRGKMTWGELTDEEQVEVAHDMVAYWKYIHDLLDMRRANPGDDFPSDLLRLQAEGAEITDEEIAGVLYSTLFAGHETTSTFMGNYVLTIMQHRDAWDQLKADPALIPNAVEEMLRFTPSVVGWRRKARHAATVGGVDLPEGAEILMITGSANRDEAQFPDGEKLDLTRPNARTHLSFGYGIHYCLGFQLAKMEATELFRQLPERFPDMKLVDGFEAQYHRNLGFRVPQSVMVETGKAEVGK</sequence>
<comment type="caution">
    <text evidence="9">The sequence shown here is derived from an EMBL/GenBank/DDBJ whole genome shotgun (WGS) entry which is preliminary data.</text>
</comment>
<dbReference type="InterPro" id="IPR017972">
    <property type="entry name" value="Cyt_P450_CS"/>
</dbReference>
<dbReference type="PROSITE" id="PS00086">
    <property type="entry name" value="CYTOCHROME_P450"/>
    <property type="match status" value="1"/>
</dbReference>
<dbReference type="InterPro" id="IPR001128">
    <property type="entry name" value="Cyt_P450"/>
</dbReference>
<dbReference type="PRINTS" id="PR00359">
    <property type="entry name" value="BP450"/>
</dbReference>
<dbReference type="Pfam" id="PF00067">
    <property type="entry name" value="p450"/>
    <property type="match status" value="1"/>
</dbReference>
<dbReference type="SUPFAM" id="SSF48264">
    <property type="entry name" value="Cytochrome P450"/>
    <property type="match status" value="1"/>
</dbReference>
<dbReference type="GO" id="GO:0016705">
    <property type="term" value="F:oxidoreductase activity, acting on paired donors, with incorporation or reduction of molecular oxygen"/>
    <property type="evidence" value="ECO:0007669"/>
    <property type="project" value="InterPro"/>
</dbReference>
<accession>A0A6M0QRI5</accession>
<evidence type="ECO:0000256" key="4">
    <source>
        <dbReference type="ARBA" id="ARBA00023002"/>
    </source>
</evidence>
<dbReference type="AlphaFoldDB" id="A0A6M0QRI5"/>
<dbReference type="Gene3D" id="1.10.630.10">
    <property type="entry name" value="Cytochrome P450"/>
    <property type="match status" value="1"/>
</dbReference>
<dbReference type="InterPro" id="IPR002397">
    <property type="entry name" value="Cyt_P450_B"/>
</dbReference>
<evidence type="ECO:0000256" key="2">
    <source>
        <dbReference type="ARBA" id="ARBA00022617"/>
    </source>
</evidence>
<dbReference type="EMBL" id="JAAIVJ010000003">
    <property type="protein sequence ID" value="NEY90139.1"/>
    <property type="molecule type" value="Genomic_DNA"/>
</dbReference>
<evidence type="ECO:0000256" key="8">
    <source>
        <dbReference type="RuleBase" id="RU000461"/>
    </source>
</evidence>
<dbReference type="PRINTS" id="PR00385">
    <property type="entry name" value="P450"/>
</dbReference>
<keyword evidence="6 8" id="KW-0503">Monooxygenase</keyword>
<proteinExistence type="inferred from homology"/>
<keyword evidence="4 8" id="KW-0560">Oxidoreductase</keyword>
<comment type="function">
    <text evidence="7">Cytochromes P450 are a group of heme-thiolate monooxygenases. They oxidize a variety of structurally unrelated compounds, including steroids, fatty acids, and xenobiotics.</text>
</comment>
<evidence type="ECO:0000256" key="7">
    <source>
        <dbReference type="ARBA" id="ARBA00043906"/>
    </source>
</evidence>
<dbReference type="GO" id="GO:0004497">
    <property type="term" value="F:monooxygenase activity"/>
    <property type="evidence" value="ECO:0007669"/>
    <property type="project" value="UniProtKB-KW"/>
</dbReference>
<keyword evidence="3 8" id="KW-0479">Metal-binding</keyword>
<organism evidence="9 10">
    <name type="scientific">Tabrizicola oligotrophica</name>
    <dbReference type="NCBI Taxonomy" id="2710650"/>
    <lineage>
        <taxon>Bacteria</taxon>
        <taxon>Pseudomonadati</taxon>
        <taxon>Pseudomonadota</taxon>
        <taxon>Alphaproteobacteria</taxon>
        <taxon>Rhodobacterales</taxon>
        <taxon>Paracoccaceae</taxon>
        <taxon>Tabrizicola</taxon>
    </lineage>
</organism>
<evidence type="ECO:0000256" key="3">
    <source>
        <dbReference type="ARBA" id="ARBA00022723"/>
    </source>
</evidence>
<protein>
    <submittedName>
        <fullName evidence="9">Cytochrome P450</fullName>
    </submittedName>
</protein>
<dbReference type="InterPro" id="IPR036396">
    <property type="entry name" value="Cyt_P450_sf"/>
</dbReference>
<name>A0A6M0QRI5_9RHOB</name>
<dbReference type="FunFam" id="1.10.630.10:FF:000018">
    <property type="entry name" value="Cytochrome P450 monooxygenase"/>
    <property type="match status" value="1"/>
</dbReference>
<keyword evidence="2 8" id="KW-0349">Heme</keyword>
<evidence type="ECO:0000256" key="6">
    <source>
        <dbReference type="ARBA" id="ARBA00023033"/>
    </source>
</evidence>
<comment type="similarity">
    <text evidence="1 8">Belongs to the cytochrome P450 family.</text>
</comment>
<evidence type="ECO:0000313" key="9">
    <source>
        <dbReference type="EMBL" id="NEY90139.1"/>
    </source>
</evidence>
<reference evidence="9 10" key="1">
    <citation type="submission" date="2020-02" db="EMBL/GenBank/DDBJ databases">
        <authorList>
            <person name="Chen W.-M."/>
        </authorList>
    </citation>
    <scope>NUCLEOTIDE SEQUENCE [LARGE SCALE GENOMIC DNA]</scope>
    <source>
        <strain evidence="9 10">KMS-5</strain>
    </source>
</reference>